<comment type="caution">
    <text evidence="4">The sequence shown here is derived from an EMBL/GenBank/DDBJ whole genome shotgun (WGS) entry which is preliminary data.</text>
</comment>
<dbReference type="Proteomes" id="UP000591131">
    <property type="component" value="Unassembled WGS sequence"/>
</dbReference>
<reference evidence="4 5" key="1">
    <citation type="submission" date="2020-04" db="EMBL/GenBank/DDBJ databases">
        <title>Perkinsus chesapeaki whole genome sequence.</title>
        <authorList>
            <person name="Bogema D.R."/>
        </authorList>
    </citation>
    <scope>NUCLEOTIDE SEQUENCE [LARGE SCALE GENOMIC DNA]</scope>
    <source>
        <strain evidence="4">ATCC PRA-425</strain>
    </source>
</reference>
<keyword evidence="5" id="KW-1185">Reference proteome</keyword>
<dbReference type="InterPro" id="IPR004263">
    <property type="entry name" value="Exostosin"/>
</dbReference>
<protein>
    <recommendedName>
        <fullName evidence="3">Exostosin GT47 domain-containing protein</fullName>
    </recommendedName>
</protein>
<feature type="domain" description="Exostosin GT47" evidence="3">
    <location>
        <begin position="215"/>
        <end position="500"/>
    </location>
</feature>
<evidence type="ECO:0000256" key="2">
    <source>
        <dbReference type="SAM" id="SignalP"/>
    </source>
</evidence>
<evidence type="ECO:0000313" key="4">
    <source>
        <dbReference type="EMBL" id="KAF4675514.1"/>
    </source>
</evidence>
<dbReference type="Pfam" id="PF03016">
    <property type="entry name" value="Exostosin_GT47"/>
    <property type="match status" value="1"/>
</dbReference>
<accession>A0A7J6MVH0</accession>
<evidence type="ECO:0000259" key="3">
    <source>
        <dbReference type="Pfam" id="PF03016"/>
    </source>
</evidence>
<evidence type="ECO:0000313" key="5">
    <source>
        <dbReference type="Proteomes" id="UP000591131"/>
    </source>
</evidence>
<feature type="signal peptide" evidence="2">
    <location>
        <begin position="1"/>
        <end position="19"/>
    </location>
</feature>
<gene>
    <name evidence="4" type="ORF">FOL47_007652</name>
</gene>
<proteinExistence type="inferred from homology"/>
<sequence>MASFLYLTVLFLCGRVGDGGNALCWAGGFTEALCCHPRGAGNPICWDGAFNYNRCCGEEDVYADLELMTDVDENMPNIMTYLSTMDGACLDEEQCRGSDWEALMRTQTLSMTMNVKRMPLDIWTKYLQIQADRAAAITECAAGVAVVELLAISNITDGSEARAVYHRATALGSALEEARDCFWMRRVNHAYFRDYHLFLFDAPANEPDPRCGDNLIYVYSDPYPSSMLYGNPVRCASVGTGFTEVYLHRNLLRSPCRTLDPKKAKWFYVPVYFSCLDLHLADADEVYNELTKLMTYWDEAPQRHLFPFLTEIWKLAGWQQYRSARFVVVEARPVLCDGACHHCPVGKCFLPERDLVLPSATTRVQAERLGVFARISSEREYLVVGHFEHANTTNGEALAQSYRSVNETTRLDLIRNLQGVDPRVSVGGPNLRYGYLYGNSDFCLVPRGRGWWTMRLFEALAYSRCIPVLLSDEIELPFSHWLPWSTIAIRWPMAQADERLYQHLRELDEMSIRRMHDHIDTLACWFDFHSVDWFGCSPYAGLLRPLDSNA</sequence>
<comment type="similarity">
    <text evidence="1">Belongs to the glycosyltransferase 47 family.</text>
</comment>
<dbReference type="PANTHER" id="PTHR11062">
    <property type="entry name" value="EXOSTOSIN HEPARAN SULFATE GLYCOSYLTRANSFERASE -RELATED"/>
    <property type="match status" value="1"/>
</dbReference>
<dbReference type="AlphaFoldDB" id="A0A7J6MVH0"/>
<dbReference type="OrthoDB" id="1924787at2759"/>
<dbReference type="GO" id="GO:0016757">
    <property type="term" value="F:glycosyltransferase activity"/>
    <property type="evidence" value="ECO:0007669"/>
    <property type="project" value="InterPro"/>
</dbReference>
<organism evidence="4 5">
    <name type="scientific">Perkinsus chesapeaki</name>
    <name type="common">Clam parasite</name>
    <name type="synonym">Perkinsus andrewsi</name>
    <dbReference type="NCBI Taxonomy" id="330153"/>
    <lineage>
        <taxon>Eukaryota</taxon>
        <taxon>Sar</taxon>
        <taxon>Alveolata</taxon>
        <taxon>Perkinsozoa</taxon>
        <taxon>Perkinsea</taxon>
        <taxon>Perkinsida</taxon>
        <taxon>Perkinsidae</taxon>
        <taxon>Perkinsus</taxon>
    </lineage>
</organism>
<name>A0A7J6MVH0_PERCH</name>
<feature type="chain" id="PRO_5029795406" description="Exostosin GT47 domain-containing protein" evidence="2">
    <location>
        <begin position="20"/>
        <end position="550"/>
    </location>
</feature>
<dbReference type="EMBL" id="JAAPAO010000046">
    <property type="protein sequence ID" value="KAF4675514.1"/>
    <property type="molecule type" value="Genomic_DNA"/>
</dbReference>
<dbReference type="InterPro" id="IPR040911">
    <property type="entry name" value="Exostosin_GT47"/>
</dbReference>
<keyword evidence="2" id="KW-0732">Signal</keyword>
<evidence type="ECO:0000256" key="1">
    <source>
        <dbReference type="ARBA" id="ARBA00010271"/>
    </source>
</evidence>